<evidence type="ECO:0000313" key="2">
    <source>
        <dbReference type="EMBL" id="CAB4337005.1"/>
    </source>
</evidence>
<dbReference type="AlphaFoldDB" id="A0A6J5Z2Q2"/>
<gene>
    <name evidence="2" type="ORF">UFOPK3775_00621</name>
</gene>
<keyword evidence="1" id="KW-0812">Transmembrane</keyword>
<feature type="transmembrane region" description="Helical" evidence="1">
    <location>
        <begin position="134"/>
        <end position="153"/>
    </location>
</feature>
<reference evidence="2" key="1">
    <citation type="submission" date="2020-05" db="EMBL/GenBank/DDBJ databases">
        <authorList>
            <person name="Chiriac C."/>
            <person name="Salcher M."/>
            <person name="Ghai R."/>
            <person name="Kavagutti S V."/>
        </authorList>
    </citation>
    <scope>NUCLEOTIDE SEQUENCE</scope>
</reference>
<organism evidence="2">
    <name type="scientific">freshwater metagenome</name>
    <dbReference type="NCBI Taxonomy" id="449393"/>
    <lineage>
        <taxon>unclassified sequences</taxon>
        <taxon>metagenomes</taxon>
        <taxon>ecological metagenomes</taxon>
    </lineage>
</organism>
<accession>A0A6J5Z2Q2</accession>
<evidence type="ECO:0000256" key="1">
    <source>
        <dbReference type="SAM" id="Phobius"/>
    </source>
</evidence>
<sequence>MAVRKPQPLTGLAEKIRAFTSQYKVENDPYLNGLLEAIDSKKNLHVWAELDPLDYLPHPEGKSGFAKARMVRVLTVIRNVLVFAPVALTWAAVSAATTGFSKYIAENGADVVNFLDFWQNGYEILAEEWRIGNVARLDFLIVMIVIALTLYVSQAGHTVDALREAEEDEIDRQRIALALEIHAQLHDKKKITAVNLNASLAGAISRLVSATHNLEDASKVMEKASRKLPKAQTSSSSSFLDSFTFSETFDEPKPRRSRRA</sequence>
<proteinExistence type="predicted"/>
<name>A0A6J5Z2Q2_9ZZZZ</name>
<keyword evidence="1" id="KW-1133">Transmembrane helix</keyword>
<protein>
    <submittedName>
        <fullName evidence="2">Unannotated protein</fullName>
    </submittedName>
</protein>
<dbReference type="EMBL" id="CAESAK010000067">
    <property type="protein sequence ID" value="CAB4337005.1"/>
    <property type="molecule type" value="Genomic_DNA"/>
</dbReference>
<keyword evidence="1" id="KW-0472">Membrane</keyword>
<feature type="transmembrane region" description="Helical" evidence="1">
    <location>
        <begin position="71"/>
        <end position="93"/>
    </location>
</feature>